<protein>
    <submittedName>
        <fullName evidence="2">CHAD domain-containing protein</fullName>
    </submittedName>
</protein>
<accession>A0ABS9QDP2</accession>
<dbReference type="PROSITE" id="PS51708">
    <property type="entry name" value="CHAD"/>
    <property type="match status" value="1"/>
</dbReference>
<organism evidence="2 3">
    <name type="scientific">Mesorhizobium retamae</name>
    <dbReference type="NCBI Taxonomy" id="2912854"/>
    <lineage>
        <taxon>Bacteria</taxon>
        <taxon>Pseudomonadati</taxon>
        <taxon>Pseudomonadota</taxon>
        <taxon>Alphaproteobacteria</taxon>
        <taxon>Hyphomicrobiales</taxon>
        <taxon>Phyllobacteriaceae</taxon>
        <taxon>Mesorhizobium</taxon>
    </lineage>
</organism>
<reference evidence="2 3" key="1">
    <citation type="submission" date="2022-02" db="EMBL/GenBank/DDBJ databases">
        <title>Draft genome sequence of Mezorhizobium retamae strain IRAMC:0171 isolated from Retama raetam nodules.</title>
        <authorList>
            <person name="Bengaied R."/>
            <person name="Sbissi I."/>
            <person name="Huber K."/>
            <person name="Ghodbane F."/>
            <person name="Nouioui I."/>
            <person name="Tarhouni M."/>
            <person name="Gtari M."/>
        </authorList>
    </citation>
    <scope>NUCLEOTIDE SEQUENCE [LARGE SCALE GENOMIC DNA]</scope>
    <source>
        <strain evidence="2 3">IRAMC:0171</strain>
    </source>
</reference>
<sequence length="308" mass="34033">MSVTLDANLPLANDAMRLLRQDVHLALDHLAQAHIEPEEHLHKCRRRLKAVRAVLRLVRPGDETFFKEENARYRDVAASLAGPREATALIETVDRLAGAHPHHADIYAGLRAVLLERRDVVMSDISAFASIIDAATATCRQGLLRIGALSLPADPNAAAAIVAEGVQRGLDRAKKALTKARSRGEEEDFHDLRKAVKVHAAQLDVLGKLWPGGDKARRKALNKLGGKLGELNDLAVLDVLLKKETLVSPEARTVIEKDLKDETKRLRKESLAGAKDLFEHDWKRKIAKLTEKLRLQFSAISTTTLWAA</sequence>
<dbReference type="RefSeq" id="WP_239364784.1">
    <property type="nucleotide sequence ID" value="NZ_JAKREW010000008.1"/>
</dbReference>
<comment type="caution">
    <text evidence="2">The sequence shown here is derived from an EMBL/GenBank/DDBJ whole genome shotgun (WGS) entry which is preliminary data.</text>
</comment>
<dbReference type="Gene3D" id="1.40.20.10">
    <property type="entry name" value="CHAD domain"/>
    <property type="match status" value="1"/>
</dbReference>
<feature type="domain" description="CHAD" evidence="1">
    <location>
        <begin position="8"/>
        <end position="283"/>
    </location>
</feature>
<dbReference type="EMBL" id="JAKREW010000008">
    <property type="protein sequence ID" value="MCG7505538.1"/>
    <property type="molecule type" value="Genomic_DNA"/>
</dbReference>
<dbReference type="PANTHER" id="PTHR39339">
    <property type="entry name" value="SLR1444 PROTEIN"/>
    <property type="match status" value="1"/>
</dbReference>
<dbReference type="Pfam" id="PF05235">
    <property type="entry name" value="CHAD"/>
    <property type="match status" value="1"/>
</dbReference>
<keyword evidence="3" id="KW-1185">Reference proteome</keyword>
<dbReference type="PANTHER" id="PTHR39339:SF1">
    <property type="entry name" value="CHAD DOMAIN-CONTAINING PROTEIN"/>
    <property type="match status" value="1"/>
</dbReference>
<name>A0ABS9QDP2_9HYPH</name>
<gene>
    <name evidence="2" type="ORF">L4923_11000</name>
</gene>
<dbReference type="SMART" id="SM00880">
    <property type="entry name" value="CHAD"/>
    <property type="match status" value="1"/>
</dbReference>
<dbReference type="InterPro" id="IPR007899">
    <property type="entry name" value="CHAD_dom"/>
</dbReference>
<evidence type="ECO:0000313" key="2">
    <source>
        <dbReference type="EMBL" id="MCG7505538.1"/>
    </source>
</evidence>
<proteinExistence type="predicted"/>
<dbReference type="InterPro" id="IPR038186">
    <property type="entry name" value="CHAD_dom_sf"/>
</dbReference>
<evidence type="ECO:0000313" key="3">
    <source>
        <dbReference type="Proteomes" id="UP001201701"/>
    </source>
</evidence>
<dbReference type="Proteomes" id="UP001201701">
    <property type="component" value="Unassembled WGS sequence"/>
</dbReference>
<evidence type="ECO:0000259" key="1">
    <source>
        <dbReference type="PROSITE" id="PS51708"/>
    </source>
</evidence>